<dbReference type="EMBL" id="CP018477">
    <property type="protein sequence ID" value="ASV75117.1"/>
    <property type="molecule type" value="Genomic_DNA"/>
</dbReference>
<dbReference type="KEGG" id="ttf:THTE_2515"/>
<protein>
    <submittedName>
        <fullName evidence="1">Uncharacterized protein</fullName>
    </submittedName>
</protein>
<accession>A0A286RGP4</accession>
<evidence type="ECO:0000313" key="1">
    <source>
        <dbReference type="EMBL" id="ASV75117.1"/>
    </source>
</evidence>
<evidence type="ECO:0000313" key="2">
    <source>
        <dbReference type="Proteomes" id="UP000215086"/>
    </source>
</evidence>
<name>A0A286RGP4_9BACT</name>
<keyword evidence="2" id="KW-1185">Reference proteome</keyword>
<dbReference type="Proteomes" id="UP000215086">
    <property type="component" value="Chromosome"/>
</dbReference>
<proteinExistence type="predicted"/>
<organism evidence="1 2">
    <name type="scientific">Thermogutta terrifontis</name>
    <dbReference type="NCBI Taxonomy" id="1331910"/>
    <lineage>
        <taxon>Bacteria</taxon>
        <taxon>Pseudomonadati</taxon>
        <taxon>Planctomycetota</taxon>
        <taxon>Planctomycetia</taxon>
        <taxon>Pirellulales</taxon>
        <taxon>Thermoguttaceae</taxon>
        <taxon>Thermogutta</taxon>
    </lineage>
</organism>
<reference evidence="1 2" key="1">
    <citation type="journal article" name="Front. Microbiol.">
        <title>Sugar Metabolism of the First Thermophilic Planctomycete Thermogutta terrifontis: Comparative Genomic and Transcriptomic Approaches.</title>
        <authorList>
            <person name="Elcheninov A.G."/>
            <person name="Menzel P."/>
            <person name="Gudbergsdottir S.R."/>
            <person name="Slesarev A.I."/>
            <person name="Kadnikov V.V."/>
            <person name="Krogh A."/>
            <person name="Bonch-Osmolovskaya E.A."/>
            <person name="Peng X."/>
            <person name="Kublanov I.V."/>
        </authorList>
    </citation>
    <scope>NUCLEOTIDE SEQUENCE [LARGE SCALE GENOMIC DNA]</scope>
    <source>
        <strain evidence="1 2">R1</strain>
    </source>
</reference>
<sequence>MANCDCFEEGCRKMLIRCGDPIPVGNLTLRMVTILLE</sequence>
<dbReference type="AlphaFoldDB" id="A0A286RGP4"/>
<gene>
    <name evidence="1" type="ORF">THTE_2515</name>
</gene>